<feature type="domain" description="Cytochrome c" evidence="5">
    <location>
        <begin position="512"/>
        <end position="620"/>
    </location>
</feature>
<dbReference type="PROSITE" id="PS51007">
    <property type="entry name" value="CYTC"/>
    <property type="match status" value="1"/>
</dbReference>
<organism evidence="6 7">
    <name type="scientific">Halomonas stenophila</name>
    <dbReference type="NCBI Taxonomy" id="795312"/>
    <lineage>
        <taxon>Bacteria</taxon>
        <taxon>Pseudomonadati</taxon>
        <taxon>Pseudomonadota</taxon>
        <taxon>Gammaproteobacteria</taxon>
        <taxon>Oceanospirillales</taxon>
        <taxon>Halomonadaceae</taxon>
        <taxon>Halomonas</taxon>
    </lineage>
</organism>
<evidence type="ECO:0000256" key="3">
    <source>
        <dbReference type="ARBA" id="ARBA00023004"/>
    </source>
</evidence>
<dbReference type="Gene3D" id="1.10.760.10">
    <property type="entry name" value="Cytochrome c-like domain"/>
    <property type="match status" value="1"/>
</dbReference>
<reference evidence="6 7" key="1">
    <citation type="submission" date="2020-08" db="EMBL/GenBank/DDBJ databases">
        <title>Genomic Encyclopedia of Type Strains, Phase III (KMG-III): the genomes of soil and plant-associated and newly described type strains.</title>
        <authorList>
            <person name="Whitman W."/>
        </authorList>
    </citation>
    <scope>NUCLEOTIDE SEQUENCE [LARGE SCALE GENOMIC DNA]</scope>
    <source>
        <strain evidence="6 7">CECT 7744</strain>
    </source>
</reference>
<evidence type="ECO:0000256" key="2">
    <source>
        <dbReference type="ARBA" id="ARBA00022723"/>
    </source>
</evidence>
<evidence type="ECO:0000256" key="1">
    <source>
        <dbReference type="ARBA" id="ARBA00022617"/>
    </source>
</evidence>
<dbReference type="Proteomes" id="UP000518892">
    <property type="component" value="Unassembled WGS sequence"/>
</dbReference>
<comment type="caution">
    <text evidence="6">The sequence shown here is derived from an EMBL/GenBank/DDBJ whole genome shotgun (WGS) entry which is preliminary data.</text>
</comment>
<dbReference type="InterPro" id="IPR009056">
    <property type="entry name" value="Cyt_c-like_dom"/>
</dbReference>
<proteinExistence type="predicted"/>
<dbReference type="InterPro" id="IPR036909">
    <property type="entry name" value="Cyt_c-like_dom_sf"/>
</dbReference>
<evidence type="ECO:0000256" key="4">
    <source>
        <dbReference type="PROSITE-ProRule" id="PRU00433"/>
    </source>
</evidence>
<accession>A0A7W5N3A5</accession>
<evidence type="ECO:0000313" key="6">
    <source>
        <dbReference type="EMBL" id="MBB3233107.1"/>
    </source>
</evidence>
<dbReference type="SUPFAM" id="SSF46626">
    <property type="entry name" value="Cytochrome c"/>
    <property type="match status" value="1"/>
</dbReference>
<gene>
    <name evidence="6" type="ORF">FHR97_003990</name>
</gene>
<dbReference type="RefSeq" id="WP_183385510.1">
    <property type="nucleotide sequence ID" value="NZ_JACHXR010000022.1"/>
</dbReference>
<protein>
    <recommendedName>
        <fullName evidence="5">Cytochrome c domain-containing protein</fullName>
    </recommendedName>
</protein>
<dbReference type="GO" id="GO:0004130">
    <property type="term" value="F:cytochrome-c peroxidase activity"/>
    <property type="evidence" value="ECO:0007669"/>
    <property type="project" value="TreeGrafter"/>
</dbReference>
<keyword evidence="7" id="KW-1185">Reference proteome</keyword>
<name>A0A7W5N3A5_9GAMM</name>
<dbReference type="EMBL" id="JACHXR010000022">
    <property type="protein sequence ID" value="MBB3233107.1"/>
    <property type="molecule type" value="Genomic_DNA"/>
</dbReference>
<evidence type="ECO:0000313" key="7">
    <source>
        <dbReference type="Proteomes" id="UP000518892"/>
    </source>
</evidence>
<dbReference type="PANTHER" id="PTHR30600:SF9">
    <property type="entry name" value="BLR7738 PROTEIN"/>
    <property type="match status" value="1"/>
</dbReference>
<dbReference type="GO" id="GO:0009055">
    <property type="term" value="F:electron transfer activity"/>
    <property type="evidence" value="ECO:0007669"/>
    <property type="project" value="InterPro"/>
</dbReference>
<dbReference type="AlphaFoldDB" id="A0A7W5N3A5"/>
<keyword evidence="2 4" id="KW-0479">Metal-binding</keyword>
<sequence>MKKWILILLAFVAVFAVAWWLVPRPPAQDEAMQADLTVKDFAQAPDEPDLLAGADNGIALDDAGIRGRNTWWLWTAGNQAFWDWLANNSFGSFDLLKSISSYPCSPEQEQRASDYEQRLDAGDGAYPAGAYGATGYAEPPGPKYGFGGEGQGLYQGYACAAEMYPEPGDPPFRYYNRNTRFCYAGMINEPGFEEPSQPDEFGLCLDERSAEDPLLAGSSEPERERLEELYGKSSGVLGLRLFPNPDFDREAERRWKRAMEEDRYYLDPAFYADRNLERPYRVGMSCGFCHISPHPLNPPKFPESPEWANLSGTIGAQYFWFGRIFSPNITDENFISQLIGAQKPGAVDTSFLPHDNLFNPRAMNAVFELPARLEIAEKIGTETAVDGALDLPELEDHQAEDGKSATYRTPHVLWDGADSVTIGPALTRVYINIGEYHQQWLRTIDPLVGLRKQEPIRVKDAQENSVFWNATQQRAEDMAAYLIQAGQPYRLEDAPDGDQYLRGDRDEEEYDQILDRGKVVFAENCARCHSSKLPEPIKALGEPGCIGSDYLACWNRYWDWTESDDFKRRMTEIVQADDFRENNYLSTDARVPVHQPLVDVTPSNIDPDASTEARYLEHARQRGLATGALETEICSAMASNAVEGHVWEDFSSESYKSLPSVGMVDLYNPVADEIFQWQAPGGGRGYQRVPSLVSVWSTAPYLHNNELGEFTGDPSTAGRMAAFDDAIHKLLWPERRLNKVPRTTQESYVQVEPSTLPGWLRAALPLRYLIGAGHLVNDQGQVQIGPFPGPSQESAGTPIGLIGNLNLARTDADFGLLGLGATALDAAQDLKRIDRENLNPEQATALLRDLVPDLIDKSACPDFIVDRGHYFGTDLPDADKDALIEFIKTL</sequence>
<keyword evidence="3 4" id="KW-0408">Iron</keyword>
<keyword evidence="1 4" id="KW-0349">Heme</keyword>
<dbReference type="GO" id="GO:0046872">
    <property type="term" value="F:metal ion binding"/>
    <property type="evidence" value="ECO:0007669"/>
    <property type="project" value="UniProtKB-KW"/>
</dbReference>
<dbReference type="GO" id="GO:0020037">
    <property type="term" value="F:heme binding"/>
    <property type="evidence" value="ECO:0007669"/>
    <property type="project" value="InterPro"/>
</dbReference>
<evidence type="ECO:0000259" key="5">
    <source>
        <dbReference type="PROSITE" id="PS51007"/>
    </source>
</evidence>
<dbReference type="InterPro" id="IPR051395">
    <property type="entry name" value="Cytochrome_c_Peroxidase/MauG"/>
</dbReference>
<dbReference type="PANTHER" id="PTHR30600">
    <property type="entry name" value="CYTOCHROME C PEROXIDASE-RELATED"/>
    <property type="match status" value="1"/>
</dbReference>